<evidence type="ECO:0000313" key="1">
    <source>
        <dbReference type="EMBL" id="MBB3927584.1"/>
    </source>
</evidence>
<dbReference type="Pfam" id="PF13489">
    <property type="entry name" value="Methyltransf_23"/>
    <property type="match status" value="1"/>
</dbReference>
<keyword evidence="1" id="KW-0489">Methyltransferase</keyword>
<dbReference type="AlphaFoldDB" id="A0A7W6FS10"/>
<evidence type="ECO:0000313" key="2">
    <source>
        <dbReference type="Proteomes" id="UP000571950"/>
    </source>
</evidence>
<sequence length="215" mass="23484">MSFRTKPRAIALSSGATVRVRAAEYLDFLAAWVRKPRQTASVVPSSRFLARLMVRDIDPEGGRVLELGGGTGVFTREILSTGLPPEKLEVVEINPAFARGLERHFPGVDIIRHRAETISAHVSGEPGGYQRVISGLPLLAMNQATQRAILEEALKLLAPGGVFVQFTYSVRSPINQALLNDMGVIAARAGQTVRNFPPATVFHYRRIEAEEEQAA</sequence>
<dbReference type="Proteomes" id="UP000571950">
    <property type="component" value="Unassembled WGS sequence"/>
</dbReference>
<dbReference type="RefSeq" id="WP_188073055.1">
    <property type="nucleotide sequence ID" value="NZ_BSPS01000002.1"/>
</dbReference>
<dbReference type="Gene3D" id="3.40.50.150">
    <property type="entry name" value="Vaccinia Virus protein VP39"/>
    <property type="match status" value="1"/>
</dbReference>
<dbReference type="GO" id="GO:0008168">
    <property type="term" value="F:methyltransferase activity"/>
    <property type="evidence" value="ECO:0007669"/>
    <property type="project" value="UniProtKB-KW"/>
</dbReference>
<protein>
    <submittedName>
        <fullName evidence="1">Phospholipid N-methyltransferase</fullName>
    </submittedName>
</protein>
<reference evidence="1 2" key="1">
    <citation type="submission" date="2020-08" db="EMBL/GenBank/DDBJ databases">
        <title>Genomic Encyclopedia of Type Strains, Phase IV (KMG-IV): sequencing the most valuable type-strain genomes for metagenomic binning, comparative biology and taxonomic classification.</title>
        <authorList>
            <person name="Goeker M."/>
        </authorList>
    </citation>
    <scope>NUCLEOTIDE SEQUENCE [LARGE SCALE GENOMIC DNA]</scope>
    <source>
        <strain evidence="1 2">DSM 26189</strain>
    </source>
</reference>
<dbReference type="InterPro" id="IPR029063">
    <property type="entry name" value="SAM-dependent_MTases_sf"/>
</dbReference>
<name>A0A7W6FS10_9SPHN</name>
<gene>
    <name evidence="1" type="ORF">GGR43_003316</name>
</gene>
<organism evidence="1 2">
    <name type="scientific">Sphingobium jiangsuense</name>
    <dbReference type="NCBI Taxonomy" id="870476"/>
    <lineage>
        <taxon>Bacteria</taxon>
        <taxon>Pseudomonadati</taxon>
        <taxon>Pseudomonadota</taxon>
        <taxon>Alphaproteobacteria</taxon>
        <taxon>Sphingomonadales</taxon>
        <taxon>Sphingomonadaceae</taxon>
        <taxon>Sphingobium</taxon>
    </lineage>
</organism>
<proteinExistence type="predicted"/>
<comment type="caution">
    <text evidence="1">The sequence shown here is derived from an EMBL/GenBank/DDBJ whole genome shotgun (WGS) entry which is preliminary data.</text>
</comment>
<dbReference type="SUPFAM" id="SSF53335">
    <property type="entry name" value="S-adenosyl-L-methionine-dependent methyltransferases"/>
    <property type="match status" value="1"/>
</dbReference>
<accession>A0A7W6FS10</accession>
<dbReference type="CDD" id="cd02440">
    <property type="entry name" value="AdoMet_MTases"/>
    <property type="match status" value="1"/>
</dbReference>
<dbReference type="EMBL" id="JACIDT010000013">
    <property type="protein sequence ID" value="MBB3927584.1"/>
    <property type="molecule type" value="Genomic_DNA"/>
</dbReference>
<keyword evidence="1" id="KW-0808">Transferase</keyword>
<keyword evidence="2" id="KW-1185">Reference proteome</keyword>
<dbReference type="GO" id="GO:0032259">
    <property type="term" value="P:methylation"/>
    <property type="evidence" value="ECO:0007669"/>
    <property type="project" value="UniProtKB-KW"/>
</dbReference>